<dbReference type="SUPFAM" id="SSF53254">
    <property type="entry name" value="Phosphoglycerate mutase-like"/>
    <property type="match status" value="1"/>
</dbReference>
<accession>A0A0R2B2N8</accession>
<dbReference type="GO" id="GO:0005737">
    <property type="term" value="C:cytoplasm"/>
    <property type="evidence" value="ECO:0007669"/>
    <property type="project" value="TreeGrafter"/>
</dbReference>
<sequence length="217" mass="24262">MDNMDNTFTVYLVRHGSTLLNSYNRMQGWIDSDLTEEGIEQAQQAADKLSDISFDRAFSSDLGRAVNTRNLITNQLQSNLKEAADLPEFWEVNFGFFEGLNSDDIWAGIAAPYGKHSQKDLMDIGGQEEVRNAMNKADPSHVAETYDQVIARLKAAFQQLRDHCEPGENILVISHGTLIRTMADYLGVDTTDNYPINGGVSQLSIDDDQAVFESYNQ</sequence>
<dbReference type="PIRSF" id="PIRSF000709">
    <property type="entry name" value="6PFK_2-Ptase"/>
    <property type="match status" value="1"/>
</dbReference>
<feature type="active site" description="Tele-phosphohistidine intermediate" evidence="1">
    <location>
        <position position="15"/>
    </location>
</feature>
<feature type="site" description="Transition state stabilizer" evidence="3">
    <location>
        <position position="175"/>
    </location>
</feature>
<dbReference type="GO" id="GO:0016791">
    <property type="term" value="F:phosphatase activity"/>
    <property type="evidence" value="ECO:0007669"/>
    <property type="project" value="TreeGrafter"/>
</dbReference>
<gene>
    <name evidence="4" type="ORF">FC82_GL001037</name>
</gene>
<proteinExistence type="predicted"/>
<dbReference type="PATRIC" id="fig|1423733.4.peg.1095"/>
<dbReference type="Pfam" id="PF00300">
    <property type="entry name" value="His_Phos_1"/>
    <property type="match status" value="1"/>
</dbReference>
<feature type="binding site" evidence="2">
    <location>
        <begin position="14"/>
        <end position="21"/>
    </location>
    <ligand>
        <name>substrate</name>
    </ligand>
</feature>
<evidence type="ECO:0000313" key="5">
    <source>
        <dbReference type="Proteomes" id="UP000051845"/>
    </source>
</evidence>
<organism evidence="4 5">
    <name type="scientific">Secundilactobacillus collinoides DSM 20515 = JCM 1123</name>
    <dbReference type="NCBI Taxonomy" id="1423733"/>
    <lineage>
        <taxon>Bacteria</taxon>
        <taxon>Bacillati</taxon>
        <taxon>Bacillota</taxon>
        <taxon>Bacilli</taxon>
        <taxon>Lactobacillales</taxon>
        <taxon>Lactobacillaceae</taxon>
        <taxon>Secundilactobacillus</taxon>
    </lineage>
</organism>
<dbReference type="Proteomes" id="UP000051845">
    <property type="component" value="Unassembled WGS sequence"/>
</dbReference>
<dbReference type="RefSeq" id="WP_082620398.1">
    <property type="nucleotide sequence ID" value="NZ_AYYR01000117.1"/>
</dbReference>
<dbReference type="Gene3D" id="3.40.50.1240">
    <property type="entry name" value="Phosphoglycerate mutase-like"/>
    <property type="match status" value="1"/>
</dbReference>
<reference evidence="4 5" key="1">
    <citation type="journal article" date="2015" name="Genome Announc.">
        <title>Expanding the biotechnology potential of lactobacilli through comparative genomics of 213 strains and associated genera.</title>
        <authorList>
            <person name="Sun Z."/>
            <person name="Harris H.M."/>
            <person name="McCann A."/>
            <person name="Guo C."/>
            <person name="Argimon S."/>
            <person name="Zhang W."/>
            <person name="Yang X."/>
            <person name="Jeffery I.B."/>
            <person name="Cooney J.C."/>
            <person name="Kagawa T.F."/>
            <person name="Liu W."/>
            <person name="Song Y."/>
            <person name="Salvetti E."/>
            <person name="Wrobel A."/>
            <person name="Rasinkangas P."/>
            <person name="Parkhill J."/>
            <person name="Rea M.C."/>
            <person name="O'Sullivan O."/>
            <person name="Ritari J."/>
            <person name="Douillard F.P."/>
            <person name="Paul Ross R."/>
            <person name="Yang R."/>
            <person name="Briner A.E."/>
            <person name="Felis G.E."/>
            <person name="de Vos W.M."/>
            <person name="Barrangou R."/>
            <person name="Klaenhammer T.R."/>
            <person name="Caufield P.W."/>
            <person name="Cui Y."/>
            <person name="Zhang H."/>
            <person name="O'Toole P.W."/>
        </authorList>
    </citation>
    <scope>NUCLEOTIDE SEQUENCE [LARGE SCALE GENOMIC DNA]</scope>
    <source>
        <strain evidence="4 5">DSM 20515</strain>
    </source>
</reference>
<name>A0A0R2B2N8_SECCO</name>
<dbReference type="EMBL" id="AYYR01000117">
    <property type="protein sequence ID" value="KRM73838.1"/>
    <property type="molecule type" value="Genomic_DNA"/>
</dbReference>
<feature type="active site" description="Proton donor/acceptor" evidence="1">
    <location>
        <position position="91"/>
    </location>
</feature>
<dbReference type="STRING" id="33960.TY91_16700"/>
<feature type="binding site" evidence="2">
    <location>
        <position position="64"/>
    </location>
    <ligand>
        <name>substrate</name>
    </ligand>
</feature>
<dbReference type="InterPro" id="IPR050275">
    <property type="entry name" value="PGM_Phosphatase"/>
</dbReference>
<dbReference type="SMART" id="SM00855">
    <property type="entry name" value="PGAM"/>
    <property type="match status" value="1"/>
</dbReference>
<evidence type="ECO:0000256" key="2">
    <source>
        <dbReference type="PIRSR" id="PIRSR613078-2"/>
    </source>
</evidence>
<dbReference type="AlphaFoldDB" id="A0A0R2B2N8"/>
<comment type="caution">
    <text evidence="4">The sequence shown here is derived from an EMBL/GenBank/DDBJ whole genome shotgun (WGS) entry which is preliminary data.</text>
</comment>
<dbReference type="InterPro" id="IPR029033">
    <property type="entry name" value="His_PPase_superfam"/>
</dbReference>
<evidence type="ECO:0000256" key="3">
    <source>
        <dbReference type="PIRSR" id="PIRSR613078-3"/>
    </source>
</evidence>
<evidence type="ECO:0000256" key="1">
    <source>
        <dbReference type="PIRSR" id="PIRSR613078-1"/>
    </source>
</evidence>
<dbReference type="PANTHER" id="PTHR48100">
    <property type="entry name" value="BROAD-SPECIFICITY PHOSPHATASE YOR283W-RELATED"/>
    <property type="match status" value="1"/>
</dbReference>
<dbReference type="InterPro" id="IPR013078">
    <property type="entry name" value="His_Pase_superF_clade-1"/>
</dbReference>
<dbReference type="PANTHER" id="PTHR48100:SF9">
    <property type="entry name" value="PHOSPHOGLYCERATE MUTASE 2 PARALOG"/>
    <property type="match status" value="1"/>
</dbReference>
<dbReference type="CDD" id="cd07067">
    <property type="entry name" value="HP_PGM_like"/>
    <property type="match status" value="1"/>
</dbReference>
<protein>
    <submittedName>
        <fullName evidence="4">Phosphoglycerate mutase</fullName>
    </submittedName>
</protein>
<evidence type="ECO:0000313" key="4">
    <source>
        <dbReference type="EMBL" id="KRM73838.1"/>
    </source>
</evidence>